<keyword evidence="6 9" id="KW-1133">Transmembrane helix</keyword>
<evidence type="ECO:0000256" key="6">
    <source>
        <dbReference type="ARBA" id="ARBA00022989"/>
    </source>
</evidence>
<reference evidence="11" key="1">
    <citation type="submission" date="2017-04" db="EMBL/GenBank/DDBJ databases">
        <title>Finegoldia magna isolated from orthopedic joint implant-associated infections.</title>
        <authorList>
            <person name="Bjorklund S."/>
            <person name="Bruggemann H."/>
            <person name="Jensen A."/>
            <person name="Hellmark B."/>
            <person name="Soderquist B."/>
        </authorList>
    </citation>
    <scope>NUCLEOTIDE SEQUENCE [LARGE SCALE GENOMIC DNA]</scope>
    <source>
        <strain evidence="11">CCUG 54800</strain>
    </source>
</reference>
<proteinExistence type="inferred from homology"/>
<organism evidence="10 11">
    <name type="scientific">Finegoldia magna</name>
    <name type="common">Peptostreptococcus magnus</name>
    <dbReference type="NCBI Taxonomy" id="1260"/>
    <lineage>
        <taxon>Bacteria</taxon>
        <taxon>Bacillati</taxon>
        <taxon>Bacillota</taxon>
        <taxon>Tissierellia</taxon>
        <taxon>Tissierellales</taxon>
        <taxon>Peptoniphilaceae</taxon>
        <taxon>Finegoldia</taxon>
    </lineage>
</organism>
<evidence type="ECO:0000256" key="7">
    <source>
        <dbReference type="ARBA" id="ARBA00023136"/>
    </source>
</evidence>
<evidence type="ECO:0000256" key="1">
    <source>
        <dbReference type="ARBA" id="ARBA00004141"/>
    </source>
</evidence>
<keyword evidence="7 9" id="KW-0472">Membrane</keyword>
<dbReference type="PANTHER" id="PTHR42865">
    <property type="entry name" value="PROTON/GLUTAMATE-ASPARTATE SYMPORTER"/>
    <property type="match status" value="1"/>
</dbReference>
<dbReference type="SUPFAM" id="SSF118215">
    <property type="entry name" value="Proton glutamate symport protein"/>
    <property type="match status" value="1"/>
</dbReference>
<feature type="transmembrane region" description="Helical" evidence="9">
    <location>
        <begin position="346"/>
        <end position="367"/>
    </location>
</feature>
<dbReference type="InterPro" id="IPR036458">
    <property type="entry name" value="Na:dicarbo_symporter_sf"/>
</dbReference>
<feature type="transmembrane region" description="Helical" evidence="9">
    <location>
        <begin position="57"/>
        <end position="82"/>
    </location>
</feature>
<keyword evidence="5 9" id="KW-0812">Transmembrane</keyword>
<sequence>MKFVALAIALVLFALLMFMAKKKMNFGTRTIVAAILGIIVGFIFKGNTEYVKVFGSIYANLLFAIVIPLLFTSIVSTVVSLESIEKMKKIGTKTIGILSLHNVLGSLIGLVLGVAFKIGQGSSLTVAAGAKAKEVPTFAETFVNFFPDNVLGNAAEAKVVPIIIFSVLLGLAILQLEERGEGEKAKPFLSFIDSAAAVIFRFTGMIIDFTPYAVLALMANAVSRTDMASMMPLIVVLILTYVASIFHSYITTGALLAIFAKVNPIKFFKKFWPVQLIAFSTQSSVGCIPANTDNLKDKLGVSEKIATFVASTGSTVGMPGCAGFWPVLSAILTINVMGIHYSFGQYVMLILVALAVSLGTVGVSGTATITTTAVFAAMGLPVEMVVLMSPISMLADMGRTATNVTAAGSSAVIVAASEGELDREVFNS</sequence>
<feature type="transmembrane region" description="Helical" evidence="9">
    <location>
        <begin position="373"/>
        <end position="395"/>
    </location>
</feature>
<evidence type="ECO:0000256" key="4">
    <source>
        <dbReference type="ARBA" id="ARBA00022448"/>
    </source>
</evidence>
<accession>A0A233V6P0</accession>
<comment type="similarity">
    <text evidence="2">Belongs to the dicarboxylate/amino acid:cation symporter (DAACS) (TC 2.A.23) family.</text>
</comment>
<dbReference type="GO" id="GO:0015293">
    <property type="term" value="F:symporter activity"/>
    <property type="evidence" value="ECO:0007669"/>
    <property type="project" value="InterPro"/>
</dbReference>
<dbReference type="EMBL" id="NDYC01000015">
    <property type="protein sequence ID" value="OXZ28048.1"/>
    <property type="molecule type" value="Genomic_DNA"/>
</dbReference>
<dbReference type="RefSeq" id="WP_094205450.1">
    <property type="nucleotide sequence ID" value="NZ_NDYC01000015.1"/>
</dbReference>
<dbReference type="Pfam" id="PF00375">
    <property type="entry name" value="SDF"/>
    <property type="match status" value="1"/>
</dbReference>
<evidence type="ECO:0000256" key="8">
    <source>
        <dbReference type="ARBA" id="ARBA00031293"/>
    </source>
</evidence>
<comment type="caution">
    <text evidence="10">The sequence shown here is derived from an EMBL/GenBank/DDBJ whole genome shotgun (WGS) entry which is preliminary data.</text>
</comment>
<evidence type="ECO:0000256" key="5">
    <source>
        <dbReference type="ARBA" id="ARBA00022692"/>
    </source>
</evidence>
<protein>
    <recommendedName>
        <fullName evidence="3">L-cystine uptake protein TcyP</fullName>
    </recommendedName>
    <alternativeName>
        <fullName evidence="8">Transporter of cystine TcyP</fullName>
    </alternativeName>
</protein>
<dbReference type="InterPro" id="IPR001991">
    <property type="entry name" value="Na-dicarboxylate_symporter"/>
</dbReference>
<dbReference type="GO" id="GO:0015184">
    <property type="term" value="F:L-cystine transmembrane transporter activity"/>
    <property type="evidence" value="ECO:0007669"/>
    <property type="project" value="TreeGrafter"/>
</dbReference>
<dbReference type="Proteomes" id="UP000215413">
    <property type="component" value="Unassembled WGS sequence"/>
</dbReference>
<evidence type="ECO:0000256" key="3">
    <source>
        <dbReference type="ARBA" id="ARBA00022031"/>
    </source>
</evidence>
<evidence type="ECO:0000256" key="2">
    <source>
        <dbReference type="ARBA" id="ARBA00006148"/>
    </source>
</evidence>
<evidence type="ECO:0000313" key="10">
    <source>
        <dbReference type="EMBL" id="OXZ28048.1"/>
    </source>
</evidence>
<dbReference type="PRINTS" id="PR00173">
    <property type="entry name" value="EDTRNSPORT"/>
</dbReference>
<evidence type="ECO:0000313" key="11">
    <source>
        <dbReference type="Proteomes" id="UP000215413"/>
    </source>
</evidence>
<feature type="transmembrane region" description="Helical" evidence="9">
    <location>
        <begin position="159"/>
        <end position="176"/>
    </location>
</feature>
<dbReference type="AlphaFoldDB" id="A0A233V6P0"/>
<keyword evidence="4" id="KW-0813">Transport</keyword>
<dbReference type="GO" id="GO:0005886">
    <property type="term" value="C:plasma membrane"/>
    <property type="evidence" value="ECO:0007669"/>
    <property type="project" value="TreeGrafter"/>
</dbReference>
<dbReference type="PANTHER" id="PTHR42865:SF5">
    <property type="entry name" value="L-CYSTINE TRANSPORTER TCYP"/>
    <property type="match status" value="1"/>
</dbReference>
<feature type="transmembrane region" description="Helical" evidence="9">
    <location>
        <begin position="94"/>
        <end position="116"/>
    </location>
</feature>
<evidence type="ECO:0000256" key="9">
    <source>
        <dbReference type="SAM" id="Phobius"/>
    </source>
</evidence>
<gene>
    <name evidence="10" type="ORF">B9N49_02875</name>
</gene>
<comment type="subcellular location">
    <subcellularLocation>
        <location evidence="1">Membrane</location>
        <topology evidence="1">Multi-pass membrane protein</topology>
    </subcellularLocation>
</comment>
<dbReference type="Gene3D" id="1.10.3860.10">
    <property type="entry name" value="Sodium:dicarboxylate symporter"/>
    <property type="match status" value="1"/>
</dbReference>
<name>A0A233V6P0_FINMA</name>
<feature type="transmembrane region" description="Helical" evidence="9">
    <location>
        <begin position="227"/>
        <end position="260"/>
    </location>
</feature>